<evidence type="ECO:0000256" key="2">
    <source>
        <dbReference type="ARBA" id="ARBA00022679"/>
    </source>
</evidence>
<feature type="region of interest" description="Disordered" evidence="6">
    <location>
        <begin position="58"/>
        <end position="84"/>
    </location>
</feature>
<keyword evidence="1" id="KW-0489">Methyltransferase</keyword>
<evidence type="ECO:0000313" key="9">
    <source>
        <dbReference type="EMBL" id="KAG1803686.1"/>
    </source>
</evidence>
<dbReference type="OrthoDB" id="6141102at2759"/>
<dbReference type="PROSITE" id="PS51633">
    <property type="entry name" value="CXC"/>
    <property type="match status" value="1"/>
</dbReference>
<keyword evidence="2" id="KW-0808">Transferase</keyword>
<dbReference type="Pfam" id="PF00856">
    <property type="entry name" value="SET"/>
    <property type="match status" value="1"/>
</dbReference>
<comment type="caution">
    <text evidence="9">The sequence shown here is derived from an EMBL/GenBank/DDBJ whole genome shotgun (WGS) entry which is preliminary data.</text>
</comment>
<evidence type="ECO:0000256" key="1">
    <source>
        <dbReference type="ARBA" id="ARBA00022603"/>
    </source>
</evidence>
<protein>
    <submittedName>
        <fullName evidence="9">SET domain-containing protein</fullName>
    </submittedName>
</protein>
<keyword evidence="10" id="KW-1185">Reference proteome</keyword>
<dbReference type="GO" id="GO:0031507">
    <property type="term" value="P:heterochromatin formation"/>
    <property type="evidence" value="ECO:0007669"/>
    <property type="project" value="TreeGrafter"/>
</dbReference>
<sequence>MSVASIVQANEQALQPIDSPIHKLVQTVFAEVLAEFSGWKIKYCEHFIRSLTQVTSSPRVPIPDDDSTPLHAVGKAGGGPDGNTERMVALTSYSEDGTPRSTSTISLQVVHTELFEPHKPYEYCTPISRNIFRGDDDDMMPFIPYADDPTFDHLDHTLCYDSFAWQDDDYDPDLEVISLEAAYRLRTVHSLLYQDTDSTGVLPLKLFSTPGKPGLFTLSRRRDLLKWNGTTIPCPYSFPSSLPSHGILQHRLELTHALFCPNLNCIEPLCPVHVETNPVSPPRKQTIQLSELLKRVEHPCDAGCFLQSRTVEALPRWSEDDIDSFKSILDIEPDMIPCDHAELCFKPCHEILYYRRLLYPDFDELQTECPNGERKGKSRSLEFQDRDPLKFTPNEPCHHSGPCDVLSDCLCFKNKAHCQRNCRCPGKCARRWKGCRCAKARDGMSCVKVKRCSCLEARRECDPELCVKCGCRYPETSTCGNSQIQQGHFKKLEVKESRWGAGVFLLEPAKQGELIVEYVGELIYEMTFDSRGEVAEHLGRSYVFGLNDALSLDSSRAGNMSRFINHSGSSGVSSETQCNCRAFARLVNGEHRIGIFAIMNIDAGTEILIDYGPVFFPDQKKNAEASRSN</sequence>
<keyword evidence="4" id="KW-0805">Transcription regulation</keyword>
<evidence type="ECO:0000256" key="5">
    <source>
        <dbReference type="ARBA" id="ARBA00023163"/>
    </source>
</evidence>
<accession>A0A9P7DUT1</accession>
<dbReference type="InterPro" id="IPR026489">
    <property type="entry name" value="CXC_dom"/>
</dbReference>
<dbReference type="Gene3D" id="2.170.270.10">
    <property type="entry name" value="SET domain"/>
    <property type="match status" value="1"/>
</dbReference>
<keyword evidence="5" id="KW-0804">Transcription</keyword>
<evidence type="ECO:0000256" key="3">
    <source>
        <dbReference type="ARBA" id="ARBA00022691"/>
    </source>
</evidence>
<dbReference type="PROSITE" id="PS50280">
    <property type="entry name" value="SET"/>
    <property type="match status" value="1"/>
</dbReference>
<dbReference type="GO" id="GO:0005634">
    <property type="term" value="C:nucleus"/>
    <property type="evidence" value="ECO:0007669"/>
    <property type="project" value="TreeGrafter"/>
</dbReference>
<dbReference type="SMART" id="SM00317">
    <property type="entry name" value="SET"/>
    <property type="match status" value="1"/>
</dbReference>
<dbReference type="SUPFAM" id="SSF82199">
    <property type="entry name" value="SET domain"/>
    <property type="match status" value="1"/>
</dbReference>
<evidence type="ECO:0000256" key="4">
    <source>
        <dbReference type="ARBA" id="ARBA00023015"/>
    </source>
</evidence>
<evidence type="ECO:0000313" key="10">
    <source>
        <dbReference type="Proteomes" id="UP000719766"/>
    </source>
</evidence>
<feature type="domain" description="CXC" evidence="8">
    <location>
        <begin position="377"/>
        <end position="486"/>
    </location>
</feature>
<dbReference type="GeneID" id="64595433"/>
<proteinExistence type="predicted"/>
<dbReference type="PANTHER" id="PTHR45747">
    <property type="entry name" value="HISTONE-LYSINE N-METHYLTRANSFERASE E(Z)"/>
    <property type="match status" value="1"/>
</dbReference>
<evidence type="ECO:0000256" key="6">
    <source>
        <dbReference type="SAM" id="MobiDB-lite"/>
    </source>
</evidence>
<name>A0A9P7DUT1_9AGAM</name>
<dbReference type="GO" id="GO:0032259">
    <property type="term" value="P:methylation"/>
    <property type="evidence" value="ECO:0007669"/>
    <property type="project" value="UniProtKB-KW"/>
</dbReference>
<gene>
    <name evidence="9" type="ORF">HD556DRAFT_1329636</name>
</gene>
<feature type="domain" description="SET" evidence="7">
    <location>
        <begin position="490"/>
        <end position="612"/>
    </location>
</feature>
<dbReference type="GO" id="GO:0003682">
    <property type="term" value="F:chromatin binding"/>
    <property type="evidence" value="ECO:0007669"/>
    <property type="project" value="TreeGrafter"/>
</dbReference>
<keyword evidence="3" id="KW-0949">S-adenosyl-L-methionine</keyword>
<evidence type="ECO:0000259" key="8">
    <source>
        <dbReference type="PROSITE" id="PS51633"/>
    </source>
</evidence>
<dbReference type="PANTHER" id="PTHR45747:SF4">
    <property type="entry name" value="HISTONE-LYSINE N-METHYLTRANSFERASE E(Z)"/>
    <property type="match status" value="1"/>
</dbReference>
<reference evidence="9" key="1">
    <citation type="journal article" date="2020" name="New Phytol.">
        <title>Comparative genomics reveals dynamic genome evolution in host specialist ectomycorrhizal fungi.</title>
        <authorList>
            <person name="Lofgren L.A."/>
            <person name="Nguyen N.H."/>
            <person name="Vilgalys R."/>
            <person name="Ruytinx J."/>
            <person name="Liao H.L."/>
            <person name="Branco S."/>
            <person name="Kuo A."/>
            <person name="LaButti K."/>
            <person name="Lipzen A."/>
            <person name="Andreopoulos W."/>
            <person name="Pangilinan J."/>
            <person name="Riley R."/>
            <person name="Hundley H."/>
            <person name="Na H."/>
            <person name="Barry K."/>
            <person name="Grigoriev I.V."/>
            <person name="Stajich J.E."/>
            <person name="Kennedy P.G."/>
        </authorList>
    </citation>
    <scope>NUCLEOTIDE SEQUENCE</scope>
    <source>
        <strain evidence="9">S12</strain>
    </source>
</reference>
<dbReference type="GO" id="GO:0046976">
    <property type="term" value="F:histone H3K27 methyltransferase activity"/>
    <property type="evidence" value="ECO:0007669"/>
    <property type="project" value="TreeGrafter"/>
</dbReference>
<dbReference type="AlphaFoldDB" id="A0A9P7DUT1"/>
<dbReference type="InterPro" id="IPR001214">
    <property type="entry name" value="SET_dom"/>
</dbReference>
<organism evidence="9 10">
    <name type="scientific">Suillus plorans</name>
    <dbReference type="NCBI Taxonomy" id="116603"/>
    <lineage>
        <taxon>Eukaryota</taxon>
        <taxon>Fungi</taxon>
        <taxon>Dikarya</taxon>
        <taxon>Basidiomycota</taxon>
        <taxon>Agaricomycotina</taxon>
        <taxon>Agaricomycetes</taxon>
        <taxon>Agaricomycetidae</taxon>
        <taxon>Boletales</taxon>
        <taxon>Suillineae</taxon>
        <taxon>Suillaceae</taxon>
        <taxon>Suillus</taxon>
    </lineage>
</organism>
<dbReference type="InterPro" id="IPR045318">
    <property type="entry name" value="EZH1/2-like"/>
</dbReference>
<dbReference type="InterPro" id="IPR046341">
    <property type="entry name" value="SET_dom_sf"/>
</dbReference>
<evidence type="ECO:0000259" key="7">
    <source>
        <dbReference type="PROSITE" id="PS50280"/>
    </source>
</evidence>
<dbReference type="RefSeq" id="XP_041166032.1">
    <property type="nucleotide sequence ID" value="XM_041301669.1"/>
</dbReference>
<dbReference type="Proteomes" id="UP000719766">
    <property type="component" value="Unassembled WGS sequence"/>
</dbReference>
<dbReference type="EMBL" id="JABBWE010000004">
    <property type="protein sequence ID" value="KAG1803686.1"/>
    <property type="molecule type" value="Genomic_DNA"/>
</dbReference>